<evidence type="ECO:0000256" key="4">
    <source>
        <dbReference type="ARBA" id="ARBA00038402"/>
    </source>
</evidence>
<keyword evidence="3" id="KW-0862">Zinc</keyword>
<dbReference type="PANTHER" id="PTHR14742:SF0">
    <property type="entry name" value="RIBONUCLEASE P PROTEIN SUBUNIT P21"/>
    <property type="match status" value="1"/>
</dbReference>
<dbReference type="AlphaFoldDB" id="A0AAV5W3R0"/>
<accession>A0AAV5W3R0</accession>
<comment type="similarity">
    <text evidence="4">Belongs to the eukaryotic/archaeal RNase P protein component 4 family.</text>
</comment>
<reference evidence="6" key="1">
    <citation type="submission" date="2023-10" db="EMBL/GenBank/DDBJ databases">
        <title>Genome assembly of Pristionchus species.</title>
        <authorList>
            <person name="Yoshida K."/>
            <person name="Sommer R.J."/>
        </authorList>
    </citation>
    <scope>NUCLEOTIDE SEQUENCE</scope>
    <source>
        <strain evidence="6">RS5133</strain>
    </source>
</reference>
<feature type="non-terminal residue" evidence="6">
    <location>
        <position position="1"/>
    </location>
</feature>
<evidence type="ECO:0000256" key="2">
    <source>
        <dbReference type="ARBA" id="ARBA00022723"/>
    </source>
</evidence>
<dbReference type="EMBL" id="BTSY01000004">
    <property type="protein sequence ID" value="GMT25386.1"/>
    <property type="molecule type" value="Genomic_DNA"/>
</dbReference>
<name>A0AAV5W3R0_9BILA</name>
<evidence type="ECO:0000313" key="7">
    <source>
        <dbReference type="Proteomes" id="UP001432322"/>
    </source>
</evidence>
<proteinExistence type="inferred from homology"/>
<organism evidence="6 7">
    <name type="scientific">Pristionchus fissidentatus</name>
    <dbReference type="NCBI Taxonomy" id="1538716"/>
    <lineage>
        <taxon>Eukaryota</taxon>
        <taxon>Metazoa</taxon>
        <taxon>Ecdysozoa</taxon>
        <taxon>Nematoda</taxon>
        <taxon>Chromadorea</taxon>
        <taxon>Rhabditida</taxon>
        <taxon>Rhabditina</taxon>
        <taxon>Diplogasteromorpha</taxon>
        <taxon>Diplogasteroidea</taxon>
        <taxon>Neodiplogasteridae</taxon>
        <taxon>Pristionchus</taxon>
    </lineage>
</organism>
<feature type="compositionally biased region" description="Basic and acidic residues" evidence="5">
    <location>
        <begin position="147"/>
        <end position="170"/>
    </location>
</feature>
<evidence type="ECO:0000256" key="1">
    <source>
        <dbReference type="ARBA" id="ARBA00022694"/>
    </source>
</evidence>
<dbReference type="GO" id="GO:0046872">
    <property type="term" value="F:metal ion binding"/>
    <property type="evidence" value="ECO:0007669"/>
    <property type="project" value="UniProtKB-KW"/>
</dbReference>
<comment type="caution">
    <text evidence="6">The sequence shown here is derived from an EMBL/GenBank/DDBJ whole genome shotgun (WGS) entry which is preliminary data.</text>
</comment>
<dbReference type="PANTHER" id="PTHR14742">
    <property type="entry name" value="RIBONUCLEASE P SUBUNIT P21"/>
    <property type="match status" value="1"/>
</dbReference>
<evidence type="ECO:0000313" key="6">
    <source>
        <dbReference type="EMBL" id="GMT25386.1"/>
    </source>
</evidence>
<dbReference type="Pfam" id="PF04032">
    <property type="entry name" value="Rpr2"/>
    <property type="match status" value="1"/>
</dbReference>
<dbReference type="InterPro" id="IPR007175">
    <property type="entry name" value="Rpr2/Snm1/Rpp21"/>
</dbReference>
<keyword evidence="1" id="KW-0819">tRNA processing</keyword>
<dbReference type="GO" id="GO:0005655">
    <property type="term" value="C:nucleolar ribonuclease P complex"/>
    <property type="evidence" value="ECO:0007669"/>
    <property type="project" value="TreeGrafter"/>
</dbReference>
<sequence>LYFPVQDTRHEFLVMSEKKNNVTKPPEISTAQKKIQKAAAIVTDQHVRLNFLHQSAIFVSEQSSAEEDAFTKLSRKYVREIRECLNSDRVKVEPNFMRTFCKKCKQVFVNGKVRRFDLQMVQRKVMQRKCRRCGNSSNFQVGSVLTRNEKAKEAEKQLTEAPHSAEHNTE</sequence>
<evidence type="ECO:0000256" key="5">
    <source>
        <dbReference type="SAM" id="MobiDB-lite"/>
    </source>
</evidence>
<dbReference type="Gene3D" id="6.20.50.20">
    <property type="match status" value="1"/>
</dbReference>
<feature type="region of interest" description="Disordered" evidence="5">
    <location>
        <begin position="144"/>
        <end position="170"/>
    </location>
</feature>
<evidence type="ECO:0000256" key="3">
    <source>
        <dbReference type="ARBA" id="ARBA00022833"/>
    </source>
</evidence>
<dbReference type="Proteomes" id="UP001432322">
    <property type="component" value="Unassembled WGS sequence"/>
</dbReference>
<dbReference type="GO" id="GO:0008033">
    <property type="term" value="P:tRNA processing"/>
    <property type="evidence" value="ECO:0007669"/>
    <property type="project" value="UniProtKB-KW"/>
</dbReference>
<keyword evidence="7" id="KW-1185">Reference proteome</keyword>
<evidence type="ECO:0008006" key="8">
    <source>
        <dbReference type="Google" id="ProtNLM"/>
    </source>
</evidence>
<gene>
    <name evidence="6" type="ORF">PFISCL1PPCAC_16683</name>
</gene>
<keyword evidence="2" id="KW-0479">Metal-binding</keyword>
<protein>
    <recommendedName>
        <fullName evidence="8">RNAse P Rpr2/Rpp21 subunit domain protein</fullName>
    </recommendedName>
</protein>